<feature type="domain" description="N-acetyltransferase" evidence="6">
    <location>
        <begin position="87"/>
        <end position="153"/>
    </location>
</feature>
<evidence type="ECO:0000259" key="6">
    <source>
        <dbReference type="Pfam" id="PF13508"/>
    </source>
</evidence>
<dbReference type="Proteomes" id="UP000290408">
    <property type="component" value="Chromosome"/>
</dbReference>
<name>A0A4P6MTW9_9MICO</name>
<dbReference type="PANTHER" id="PTHR36449:SF1">
    <property type="entry name" value="ACETYLTRANSFERASE"/>
    <property type="match status" value="1"/>
</dbReference>
<keyword evidence="2" id="KW-1277">Toxin-antitoxin system</keyword>
<gene>
    <name evidence="7" type="ORF">EXU32_08245</name>
</gene>
<dbReference type="SUPFAM" id="SSF55729">
    <property type="entry name" value="Acyl-CoA N-acyltransferases (Nat)"/>
    <property type="match status" value="1"/>
</dbReference>
<evidence type="ECO:0000256" key="1">
    <source>
        <dbReference type="ARBA" id="ARBA00022491"/>
    </source>
</evidence>
<dbReference type="KEGG" id="jli:EXU32_08245"/>
<accession>A0A4P6MTW9</accession>
<dbReference type="Pfam" id="PF13508">
    <property type="entry name" value="Acetyltransf_7"/>
    <property type="match status" value="1"/>
</dbReference>
<proteinExistence type="predicted"/>
<evidence type="ECO:0000256" key="4">
    <source>
        <dbReference type="ARBA" id="ARBA00023315"/>
    </source>
</evidence>
<evidence type="ECO:0000256" key="5">
    <source>
        <dbReference type="ARBA" id="ARBA00049880"/>
    </source>
</evidence>
<reference evidence="7 8" key="1">
    <citation type="submission" date="2019-02" db="EMBL/GenBank/DDBJ databases">
        <title>Genomic data mining of an Antarctic deep-sea actinobacterium, Janibacterlimosus P3-3-X1.</title>
        <authorList>
            <person name="Liao L."/>
            <person name="Chen B."/>
        </authorList>
    </citation>
    <scope>NUCLEOTIDE SEQUENCE [LARGE SCALE GENOMIC DNA]</scope>
    <source>
        <strain evidence="7 8">P3-3-X1</strain>
    </source>
</reference>
<comment type="catalytic activity">
    <reaction evidence="5">
        <text>glycyl-tRNA(Gly) + acetyl-CoA = N-acetylglycyl-tRNA(Gly) + CoA + H(+)</text>
        <dbReference type="Rhea" id="RHEA:81867"/>
        <dbReference type="Rhea" id="RHEA-COMP:9683"/>
        <dbReference type="Rhea" id="RHEA-COMP:19766"/>
        <dbReference type="ChEBI" id="CHEBI:15378"/>
        <dbReference type="ChEBI" id="CHEBI:57287"/>
        <dbReference type="ChEBI" id="CHEBI:57288"/>
        <dbReference type="ChEBI" id="CHEBI:78522"/>
        <dbReference type="ChEBI" id="CHEBI:232036"/>
    </reaction>
</comment>
<dbReference type="PANTHER" id="PTHR36449">
    <property type="entry name" value="ACETYLTRANSFERASE-RELATED"/>
    <property type="match status" value="1"/>
</dbReference>
<organism evidence="7 8">
    <name type="scientific">Janibacter limosus</name>
    <dbReference type="NCBI Taxonomy" id="53458"/>
    <lineage>
        <taxon>Bacteria</taxon>
        <taxon>Bacillati</taxon>
        <taxon>Actinomycetota</taxon>
        <taxon>Actinomycetes</taxon>
        <taxon>Micrococcales</taxon>
        <taxon>Intrasporangiaceae</taxon>
        <taxon>Janibacter</taxon>
    </lineage>
</organism>
<dbReference type="InterPro" id="IPR000182">
    <property type="entry name" value="GNAT_dom"/>
</dbReference>
<keyword evidence="3 7" id="KW-0808">Transferase</keyword>
<evidence type="ECO:0000313" key="7">
    <source>
        <dbReference type="EMBL" id="QBF46242.1"/>
    </source>
</evidence>
<dbReference type="AlphaFoldDB" id="A0A4P6MTW9"/>
<evidence type="ECO:0000313" key="8">
    <source>
        <dbReference type="Proteomes" id="UP000290408"/>
    </source>
</evidence>
<keyword evidence="4" id="KW-0012">Acyltransferase</keyword>
<dbReference type="InterPro" id="IPR016181">
    <property type="entry name" value="Acyl_CoA_acyltransferase"/>
</dbReference>
<keyword evidence="1" id="KW-0678">Repressor</keyword>
<protein>
    <submittedName>
        <fullName evidence="7">GNAT family N-acetyltransferase</fullName>
    </submittedName>
</protein>
<keyword evidence="8" id="KW-1185">Reference proteome</keyword>
<dbReference type="Gene3D" id="3.40.630.30">
    <property type="match status" value="1"/>
</dbReference>
<evidence type="ECO:0000256" key="2">
    <source>
        <dbReference type="ARBA" id="ARBA00022649"/>
    </source>
</evidence>
<dbReference type="OrthoDB" id="9799147at2"/>
<dbReference type="EMBL" id="CP036164">
    <property type="protein sequence ID" value="QBF46242.1"/>
    <property type="molecule type" value="Genomic_DNA"/>
</dbReference>
<sequence length="178" mass="19916">MDRREEGMHPVDIVSFASAIDRSAFSCGKPELDDWLKHHAGQQERSGNTRTFLAIDHVQDGVAGYYATTTYRLELGDAARLHGSQKRRYPISAVLLARLAVDEKCARRGIGRQLLLHALMGFAQASQHLGFEMVVVHAFDVDAVTFYTTHGFTPFADNPMHLYLTTKQLRATINVDMP</sequence>
<dbReference type="GO" id="GO:0016747">
    <property type="term" value="F:acyltransferase activity, transferring groups other than amino-acyl groups"/>
    <property type="evidence" value="ECO:0007669"/>
    <property type="project" value="InterPro"/>
</dbReference>
<evidence type="ECO:0000256" key="3">
    <source>
        <dbReference type="ARBA" id="ARBA00022679"/>
    </source>
</evidence>